<organism evidence="2 3">
    <name type="scientific">Methyloprofundus sedimenti</name>
    <dbReference type="NCBI Taxonomy" id="1420851"/>
    <lineage>
        <taxon>Bacteria</taxon>
        <taxon>Pseudomonadati</taxon>
        <taxon>Pseudomonadota</taxon>
        <taxon>Gammaproteobacteria</taxon>
        <taxon>Methylococcales</taxon>
        <taxon>Methylococcaceae</taxon>
        <taxon>Methyloprofundus</taxon>
    </lineage>
</organism>
<proteinExistence type="predicted"/>
<dbReference type="RefSeq" id="WP_080524564.1">
    <property type="nucleotide sequence ID" value="NZ_LPUF01000006.1"/>
</dbReference>
<dbReference type="EMBL" id="LPUF01000006">
    <property type="protein sequence ID" value="OQK15140.1"/>
    <property type="molecule type" value="Genomic_DNA"/>
</dbReference>
<protein>
    <recommendedName>
        <fullName evidence="1">DUF7281 domain-containing protein</fullName>
    </recommendedName>
</protein>
<dbReference type="STRING" id="1420851.AU255_19365"/>
<name>A0A1V8M0P3_9GAMM</name>
<dbReference type="OrthoDB" id="8564671at2"/>
<evidence type="ECO:0000313" key="3">
    <source>
        <dbReference type="Proteomes" id="UP000191980"/>
    </source>
</evidence>
<reference evidence="2 3" key="1">
    <citation type="submission" date="2015-12" db="EMBL/GenBank/DDBJ databases">
        <authorList>
            <person name="Shamseldin A."/>
            <person name="Moawad H."/>
            <person name="Abd El-Rahim W.M."/>
            <person name="Sadowsky M.J."/>
        </authorList>
    </citation>
    <scope>NUCLEOTIDE SEQUENCE [LARGE SCALE GENOMIC DNA]</scope>
    <source>
        <strain evidence="2 3">WF1</strain>
    </source>
</reference>
<accession>A0A1V8M0P3</accession>
<keyword evidence="3" id="KW-1185">Reference proteome</keyword>
<comment type="caution">
    <text evidence="2">The sequence shown here is derived from an EMBL/GenBank/DDBJ whole genome shotgun (WGS) entry which is preliminary data.</text>
</comment>
<gene>
    <name evidence="2" type="ORF">AU255_19365</name>
</gene>
<feature type="domain" description="DUF7281" evidence="1">
    <location>
        <begin position="103"/>
        <end position="284"/>
    </location>
</feature>
<dbReference type="AlphaFoldDB" id="A0A1V8M0P3"/>
<dbReference type="Pfam" id="PF23947">
    <property type="entry name" value="DUF7281"/>
    <property type="match status" value="1"/>
</dbReference>
<dbReference type="Proteomes" id="UP000191980">
    <property type="component" value="Unassembled WGS sequence"/>
</dbReference>
<evidence type="ECO:0000313" key="2">
    <source>
        <dbReference type="EMBL" id="OQK15140.1"/>
    </source>
</evidence>
<dbReference type="InterPro" id="IPR055705">
    <property type="entry name" value="DUF7281"/>
</dbReference>
<sequence>MALNKTLLRVAEKAIKAKHEQVPLNKSWQFFHAEYAIGLPQGTKLNLRESDRARLQEMIRLETGINLQQTTVADFSNMHREQALEHGTDEKLAGKSVKDQRLALKPLAGQPLKINQQQYILPANGHMDMCLDQLESIEHNCILVIENYRCFDQLQQIKLQLPTEYNQPLVVYRGDNYYSEKTLRLLLTATILPVIAMLDIDLKSLLIASSFPHVVGLMCMNLSELDVLLQEKGNAELYARQLPECQQALNASKEPVINTLWILLRKQQKVWVQEHDLGARYELRVIEFVGGNHHSVAV</sequence>
<evidence type="ECO:0000259" key="1">
    <source>
        <dbReference type="Pfam" id="PF23947"/>
    </source>
</evidence>